<sequence>MFVRLEKFDHLEGQHRYCLVSLTQTLLGEWCVELTSGPLGYGGGSTRRSYFNSYAEALRLAETSREKQIRRGFVPIPVQLGLL</sequence>
<dbReference type="Proteomes" id="UP000444174">
    <property type="component" value="Unassembled WGS sequence"/>
</dbReference>
<protein>
    <recommendedName>
        <fullName evidence="1">WGR domain-containing protein</fullName>
    </recommendedName>
</protein>
<proteinExistence type="predicted"/>
<dbReference type="EMBL" id="WIBF01000008">
    <property type="protein sequence ID" value="MQQ09536.1"/>
    <property type="molecule type" value="Genomic_DNA"/>
</dbReference>
<dbReference type="AlphaFoldDB" id="A0A843YEN1"/>
<dbReference type="RefSeq" id="WP_343032579.1">
    <property type="nucleotide sequence ID" value="NZ_WIBF01000008.1"/>
</dbReference>
<keyword evidence="3" id="KW-1185">Reference proteome</keyword>
<dbReference type="InterPro" id="IPR049809">
    <property type="entry name" value="YehF/YfeS-like_WGR"/>
</dbReference>
<dbReference type="CDD" id="cd07996">
    <property type="entry name" value="WGR_MMR_like"/>
    <property type="match status" value="1"/>
</dbReference>
<dbReference type="InterPro" id="IPR036930">
    <property type="entry name" value="WGR_dom_sf"/>
</dbReference>
<evidence type="ECO:0000313" key="2">
    <source>
        <dbReference type="EMBL" id="MQQ09536.1"/>
    </source>
</evidence>
<dbReference type="SUPFAM" id="SSF142921">
    <property type="entry name" value="WGR domain-like"/>
    <property type="match status" value="1"/>
</dbReference>
<reference evidence="2 3" key="1">
    <citation type="submission" date="2019-10" db="EMBL/GenBank/DDBJ databases">
        <title>Epibacterium sp. nov., isolated from seawater.</title>
        <authorList>
            <person name="Zhang X."/>
            <person name="Li N."/>
        </authorList>
    </citation>
    <scope>NUCLEOTIDE SEQUENCE [LARGE SCALE GENOMIC DNA]</scope>
    <source>
        <strain evidence="2 3">SM1979</strain>
    </source>
</reference>
<dbReference type="Pfam" id="PF05406">
    <property type="entry name" value="WGR"/>
    <property type="match status" value="1"/>
</dbReference>
<evidence type="ECO:0000259" key="1">
    <source>
        <dbReference type="Pfam" id="PF05406"/>
    </source>
</evidence>
<gene>
    <name evidence="2" type="ORF">GFB49_13795</name>
</gene>
<evidence type="ECO:0000313" key="3">
    <source>
        <dbReference type="Proteomes" id="UP000444174"/>
    </source>
</evidence>
<accession>A0A843YEN1</accession>
<dbReference type="InterPro" id="IPR008893">
    <property type="entry name" value="WGR_domain"/>
</dbReference>
<feature type="domain" description="WGR" evidence="1">
    <location>
        <begin position="2"/>
        <end position="75"/>
    </location>
</feature>
<name>A0A843YEN1_9RHOB</name>
<organism evidence="2 3">
    <name type="scientific">Tritonibacter litoralis</name>
    <dbReference type="NCBI Taxonomy" id="2662264"/>
    <lineage>
        <taxon>Bacteria</taxon>
        <taxon>Pseudomonadati</taxon>
        <taxon>Pseudomonadota</taxon>
        <taxon>Alphaproteobacteria</taxon>
        <taxon>Rhodobacterales</taxon>
        <taxon>Paracoccaceae</taxon>
        <taxon>Tritonibacter</taxon>
    </lineage>
</organism>
<comment type="caution">
    <text evidence="2">The sequence shown here is derived from an EMBL/GenBank/DDBJ whole genome shotgun (WGS) entry which is preliminary data.</text>
</comment>